<dbReference type="RefSeq" id="WP_209139461.1">
    <property type="nucleotide sequence ID" value="NZ_JAGHKO010000002.1"/>
</dbReference>
<dbReference type="EMBL" id="JAGHKO010000002">
    <property type="protein sequence ID" value="MBO9201412.1"/>
    <property type="molecule type" value="Genomic_DNA"/>
</dbReference>
<evidence type="ECO:0000313" key="1">
    <source>
        <dbReference type="EMBL" id="MBO9201412.1"/>
    </source>
</evidence>
<organism evidence="1 2">
    <name type="scientific">Niastella soli</name>
    <dbReference type="NCBI Taxonomy" id="2821487"/>
    <lineage>
        <taxon>Bacteria</taxon>
        <taxon>Pseudomonadati</taxon>
        <taxon>Bacteroidota</taxon>
        <taxon>Chitinophagia</taxon>
        <taxon>Chitinophagales</taxon>
        <taxon>Chitinophagaceae</taxon>
        <taxon>Niastella</taxon>
    </lineage>
</organism>
<gene>
    <name evidence="1" type="ORF">J7I42_14115</name>
</gene>
<proteinExistence type="predicted"/>
<dbReference type="SUPFAM" id="SSF159501">
    <property type="entry name" value="EreA/ChaN-like"/>
    <property type="match status" value="1"/>
</dbReference>
<protein>
    <submittedName>
        <fullName evidence="1">Uncharacterized protein</fullName>
    </submittedName>
</protein>
<accession>A0ABS3YU44</accession>
<evidence type="ECO:0000313" key="2">
    <source>
        <dbReference type="Proteomes" id="UP000677244"/>
    </source>
</evidence>
<dbReference type="Proteomes" id="UP000677244">
    <property type="component" value="Unassembled WGS sequence"/>
</dbReference>
<comment type="caution">
    <text evidence="1">The sequence shown here is derived from an EMBL/GenBank/DDBJ whole genome shotgun (WGS) entry which is preliminary data.</text>
</comment>
<sequence length="549" mass="62383">MRTITMNCIFRQGGNLFLVVLLLQACSSSKPFQYPDRYVIPTLDGNSIVRMPAKNWELTFVGEPVFYKPTGAGIRDAKEVFPNQILKSDSLIIWGKTTGATERRFYLFESTGMSKRDEDSFYVHNGAALYTVRTGKYKFFFKGNATDSKRSLQLLTSLSTSIPAWNVNFADVNIGNDSLNMYVSAAHKINTLESYYNKELTSAERNVLSQFLATYCTFTGDYDKAYRYDPTIIRRVGPSRVNKHLLPADAKSVILEQAARNKVLFFNEWHVDVQTRAFLITLLPELKKLGYNKLALEALFTKVDKGYPDANTGFYTKEPIFGLLIRKALAYGYTLIPYEDTTKGNNTFNYRDSMQANNLVNALSATNDTGKTIVLAGYSHIYKSPDNTGNTFMAQYFMRRSGITPYCIDAVNANKNAFTHGGGYPTPYLLLEDSLLVNDAPARYDLQVHYPTHFYRTDNYLDLYPFQLKKTNLADHSIIFTKDSDAIVLIYLFEECLKAQQVNELVPVQVTRVHQTRTEKDIYLSSGRYMICVFNLDGKLVRQKGITIN</sequence>
<reference evidence="1 2" key="1">
    <citation type="submission" date="2021-03" db="EMBL/GenBank/DDBJ databases">
        <title>Assistant Professor.</title>
        <authorList>
            <person name="Huq M.A."/>
        </authorList>
    </citation>
    <scope>NUCLEOTIDE SEQUENCE [LARGE SCALE GENOMIC DNA]</scope>
    <source>
        <strain evidence="1 2">MAH-29</strain>
    </source>
</reference>
<name>A0ABS3YU44_9BACT</name>
<dbReference type="PROSITE" id="PS51257">
    <property type="entry name" value="PROKAR_LIPOPROTEIN"/>
    <property type="match status" value="1"/>
</dbReference>
<keyword evidence="2" id="KW-1185">Reference proteome</keyword>